<dbReference type="Proteomes" id="UP000292958">
    <property type="component" value="Unassembled WGS sequence"/>
</dbReference>
<name>A0A4V2G4L2_9BACT</name>
<gene>
    <name evidence="2" type="ORF">BDD14_2874</name>
</gene>
<accession>A0A4V2G4L2</accession>
<dbReference type="GO" id="GO:0008168">
    <property type="term" value="F:methyltransferase activity"/>
    <property type="evidence" value="ECO:0007669"/>
    <property type="project" value="UniProtKB-KW"/>
</dbReference>
<evidence type="ECO:0000259" key="1">
    <source>
        <dbReference type="Pfam" id="PF05050"/>
    </source>
</evidence>
<dbReference type="RefSeq" id="WP_130419289.1">
    <property type="nucleotide sequence ID" value="NZ_SHKW01000001.1"/>
</dbReference>
<dbReference type="AlphaFoldDB" id="A0A4V2G4L2"/>
<dbReference type="Pfam" id="PF05050">
    <property type="entry name" value="Methyltransf_21"/>
    <property type="match status" value="1"/>
</dbReference>
<keyword evidence="2" id="KW-0808">Transferase</keyword>
<dbReference type="OrthoDB" id="5679686at2"/>
<dbReference type="InterPro" id="IPR029063">
    <property type="entry name" value="SAM-dependent_MTases_sf"/>
</dbReference>
<comment type="caution">
    <text evidence="2">The sequence shown here is derived from an EMBL/GenBank/DDBJ whole genome shotgun (WGS) entry which is preliminary data.</text>
</comment>
<dbReference type="InterPro" id="IPR006342">
    <property type="entry name" value="FkbM_mtfrase"/>
</dbReference>
<proteinExistence type="predicted"/>
<keyword evidence="3" id="KW-1185">Reference proteome</keyword>
<dbReference type="GO" id="GO:0032259">
    <property type="term" value="P:methylation"/>
    <property type="evidence" value="ECO:0007669"/>
    <property type="project" value="UniProtKB-KW"/>
</dbReference>
<feature type="domain" description="Methyltransferase FkbM" evidence="1">
    <location>
        <begin position="95"/>
        <end position="251"/>
    </location>
</feature>
<protein>
    <submittedName>
        <fullName evidence="2">FkbM family methyltransferase</fullName>
    </submittedName>
</protein>
<dbReference type="NCBIfam" id="TIGR01444">
    <property type="entry name" value="fkbM_fam"/>
    <property type="match status" value="1"/>
</dbReference>
<reference evidence="2 3" key="1">
    <citation type="submission" date="2019-02" db="EMBL/GenBank/DDBJ databases">
        <title>Genomic Encyclopedia of Archaeal and Bacterial Type Strains, Phase II (KMG-II): from individual species to whole genera.</title>
        <authorList>
            <person name="Goeker M."/>
        </authorList>
    </citation>
    <scope>NUCLEOTIDE SEQUENCE [LARGE SCALE GENOMIC DNA]</scope>
    <source>
        <strain evidence="2 3">DSM 18101</strain>
    </source>
</reference>
<sequence>MQPSYIAEFVMRQLVSNTKRRRPGPLRRGFFTLTRKMLGRSGKRYVRFNLADSEILVPLGHDLPLIRSAFPRYSSNIARLCGYMSKKYTDLHLIDIGANIGDTVAIIRQQSRCPILCIEADEYYFNILSENLRRANLQPVQTVRAFVGTYTGELKGQLAPVAGTAHFESHQEGVLKTIKLSQLMESFPQFRNSKILKIDTDGFDCSILRAELDWLRKTKPMIFFEYDPFFFQNQPYDGNRIFEDLSQAGYTFAILYDNVGDYLTSVDFQRDLDILADVQNYFIARAKREYLDIAAFHHEDREIAEFIRKQEAEFSLRSRQAESRAAL</sequence>
<dbReference type="SUPFAM" id="SSF53335">
    <property type="entry name" value="S-adenosyl-L-methionine-dependent methyltransferases"/>
    <property type="match status" value="1"/>
</dbReference>
<evidence type="ECO:0000313" key="3">
    <source>
        <dbReference type="Proteomes" id="UP000292958"/>
    </source>
</evidence>
<dbReference type="EMBL" id="SHKW01000001">
    <property type="protein sequence ID" value="RZU41356.1"/>
    <property type="molecule type" value="Genomic_DNA"/>
</dbReference>
<organism evidence="2 3">
    <name type="scientific">Edaphobacter modestus</name>
    <dbReference type="NCBI Taxonomy" id="388466"/>
    <lineage>
        <taxon>Bacteria</taxon>
        <taxon>Pseudomonadati</taxon>
        <taxon>Acidobacteriota</taxon>
        <taxon>Terriglobia</taxon>
        <taxon>Terriglobales</taxon>
        <taxon>Acidobacteriaceae</taxon>
        <taxon>Edaphobacter</taxon>
    </lineage>
</organism>
<dbReference type="Gene3D" id="3.40.50.150">
    <property type="entry name" value="Vaccinia Virus protein VP39"/>
    <property type="match status" value="1"/>
</dbReference>
<evidence type="ECO:0000313" key="2">
    <source>
        <dbReference type="EMBL" id="RZU41356.1"/>
    </source>
</evidence>
<keyword evidence="2" id="KW-0489">Methyltransferase</keyword>